<keyword evidence="1" id="KW-0472">Membrane</keyword>
<dbReference type="STRING" id="1798525.A3G90_02090"/>
<dbReference type="InterPro" id="IPR003795">
    <property type="entry name" value="DUF192"/>
</dbReference>
<proteinExistence type="predicted"/>
<accession>A0A1F6FG57</accession>
<feature type="transmembrane region" description="Helical" evidence="1">
    <location>
        <begin position="12"/>
        <end position="30"/>
    </location>
</feature>
<keyword evidence="1" id="KW-0812">Transmembrane</keyword>
<dbReference type="AlphaFoldDB" id="A0A1F6FG57"/>
<organism evidence="2 3">
    <name type="scientific">Candidatus Kaiserbacteria bacterium RIFCSPLOWO2_12_FULL_45_26</name>
    <dbReference type="NCBI Taxonomy" id="1798525"/>
    <lineage>
        <taxon>Bacteria</taxon>
        <taxon>Candidatus Kaiseribacteriota</taxon>
    </lineage>
</organism>
<evidence type="ECO:0000313" key="2">
    <source>
        <dbReference type="EMBL" id="OGG84849.1"/>
    </source>
</evidence>
<dbReference type="InterPro" id="IPR038695">
    <property type="entry name" value="Saro_0823-like_sf"/>
</dbReference>
<comment type="caution">
    <text evidence="2">The sequence shown here is derived from an EMBL/GenBank/DDBJ whole genome shotgun (WGS) entry which is preliminary data.</text>
</comment>
<sequence length="191" mass="20924">MKTKAKNYWPTYALLGAITILFGGLSIYIFTDVGKVIEPTVTTATSTNQVASTSEAPVDSNLPVTWETLYPNTKPMQIGSTTVSASVAESWTERIRGLSDTPYLPEHVVKLFIFDSSGYHSIWMKDMNYSIDIIWVSEEGVVVHTEDGAAPESFPAMFVPEVPAKYVIETAEGFVAKNNLNLGDVVVLPNL</sequence>
<dbReference type="Pfam" id="PF02643">
    <property type="entry name" value="DUF192"/>
    <property type="match status" value="1"/>
</dbReference>
<evidence type="ECO:0008006" key="4">
    <source>
        <dbReference type="Google" id="ProtNLM"/>
    </source>
</evidence>
<evidence type="ECO:0000256" key="1">
    <source>
        <dbReference type="SAM" id="Phobius"/>
    </source>
</evidence>
<protein>
    <recommendedName>
        <fullName evidence="4">DUF192 domain-containing protein</fullName>
    </recommendedName>
</protein>
<reference evidence="2 3" key="1">
    <citation type="journal article" date="2016" name="Nat. Commun.">
        <title>Thousands of microbial genomes shed light on interconnected biogeochemical processes in an aquifer system.</title>
        <authorList>
            <person name="Anantharaman K."/>
            <person name="Brown C.T."/>
            <person name="Hug L.A."/>
            <person name="Sharon I."/>
            <person name="Castelle C.J."/>
            <person name="Probst A.J."/>
            <person name="Thomas B.C."/>
            <person name="Singh A."/>
            <person name="Wilkins M.J."/>
            <person name="Karaoz U."/>
            <person name="Brodie E.L."/>
            <person name="Williams K.H."/>
            <person name="Hubbard S.S."/>
            <person name="Banfield J.F."/>
        </authorList>
    </citation>
    <scope>NUCLEOTIDE SEQUENCE [LARGE SCALE GENOMIC DNA]</scope>
</reference>
<name>A0A1F6FG57_9BACT</name>
<dbReference type="PANTHER" id="PTHR37953:SF1">
    <property type="entry name" value="UPF0127 PROTEIN MJ1496"/>
    <property type="match status" value="1"/>
</dbReference>
<evidence type="ECO:0000313" key="3">
    <source>
        <dbReference type="Proteomes" id="UP000177325"/>
    </source>
</evidence>
<dbReference type="PANTHER" id="PTHR37953">
    <property type="entry name" value="UPF0127 PROTEIN MJ1496"/>
    <property type="match status" value="1"/>
</dbReference>
<dbReference type="Proteomes" id="UP000177325">
    <property type="component" value="Unassembled WGS sequence"/>
</dbReference>
<gene>
    <name evidence="2" type="ORF">A3G90_02090</name>
</gene>
<dbReference type="Gene3D" id="2.60.120.1140">
    <property type="entry name" value="Protein of unknown function DUF192"/>
    <property type="match status" value="1"/>
</dbReference>
<dbReference type="EMBL" id="MFMM01000001">
    <property type="protein sequence ID" value="OGG84849.1"/>
    <property type="molecule type" value="Genomic_DNA"/>
</dbReference>
<keyword evidence="1" id="KW-1133">Transmembrane helix</keyword>